<gene>
    <name evidence="6" type="ORF">KUF71_011860</name>
</gene>
<evidence type="ECO:0000256" key="3">
    <source>
        <dbReference type="ARBA" id="ARBA00023212"/>
    </source>
</evidence>
<organism evidence="6 7">
    <name type="scientific">Frankliniella fusca</name>
    <dbReference type="NCBI Taxonomy" id="407009"/>
    <lineage>
        <taxon>Eukaryota</taxon>
        <taxon>Metazoa</taxon>
        <taxon>Ecdysozoa</taxon>
        <taxon>Arthropoda</taxon>
        <taxon>Hexapoda</taxon>
        <taxon>Insecta</taxon>
        <taxon>Pterygota</taxon>
        <taxon>Neoptera</taxon>
        <taxon>Paraneoptera</taxon>
        <taxon>Thysanoptera</taxon>
        <taxon>Terebrantia</taxon>
        <taxon>Thripoidea</taxon>
        <taxon>Thripidae</taxon>
        <taxon>Frankliniella</taxon>
    </lineage>
</organism>
<keyword evidence="2" id="KW-0963">Cytoplasm</keyword>
<reference evidence="6" key="2">
    <citation type="journal article" date="2023" name="BMC Genomics">
        <title>Pest status, molecular evolution, and epigenetic factors derived from the genome assembly of Frankliniella fusca, a thysanopteran phytovirus vector.</title>
        <authorList>
            <person name="Catto M.A."/>
            <person name="Labadie P.E."/>
            <person name="Jacobson A.L."/>
            <person name="Kennedy G.G."/>
            <person name="Srinivasan R."/>
            <person name="Hunt B.G."/>
        </authorList>
    </citation>
    <scope>NUCLEOTIDE SEQUENCE</scope>
    <source>
        <strain evidence="6">PL_HMW_Pooled</strain>
    </source>
</reference>
<dbReference type="AlphaFoldDB" id="A0AAE1HJA2"/>
<keyword evidence="7" id="KW-1185">Reference proteome</keyword>
<evidence type="ECO:0000256" key="5">
    <source>
        <dbReference type="ARBA" id="ARBA00035693"/>
    </source>
</evidence>
<protein>
    <recommendedName>
        <fullName evidence="5">Cilia-and flagella-associated protein 96</fullName>
    </recommendedName>
</protein>
<keyword evidence="3" id="KW-0206">Cytoskeleton</keyword>
<name>A0AAE1HJA2_9NEOP</name>
<evidence type="ECO:0000256" key="4">
    <source>
        <dbReference type="ARBA" id="ARBA00035656"/>
    </source>
</evidence>
<dbReference type="GO" id="GO:0005813">
    <property type="term" value="C:centrosome"/>
    <property type="evidence" value="ECO:0007669"/>
    <property type="project" value="UniProtKB-SubCell"/>
</dbReference>
<dbReference type="GO" id="GO:0005881">
    <property type="term" value="C:cytoplasmic microtubule"/>
    <property type="evidence" value="ECO:0007669"/>
    <property type="project" value="TreeGrafter"/>
</dbReference>
<comment type="similarity">
    <text evidence="4">Belongs to the CFAP96 family.</text>
</comment>
<accession>A0AAE1HJA2</accession>
<comment type="caution">
    <text evidence="6">The sequence shown here is derived from an EMBL/GenBank/DDBJ whole genome shotgun (WGS) entry which is preliminary data.</text>
</comment>
<proteinExistence type="inferred from homology"/>
<evidence type="ECO:0000256" key="2">
    <source>
        <dbReference type="ARBA" id="ARBA00022490"/>
    </source>
</evidence>
<evidence type="ECO:0000256" key="1">
    <source>
        <dbReference type="ARBA" id="ARBA00004300"/>
    </source>
</evidence>
<evidence type="ECO:0000313" key="6">
    <source>
        <dbReference type="EMBL" id="KAK3922391.1"/>
    </source>
</evidence>
<dbReference type="Pfam" id="PF15239">
    <property type="entry name" value="CFAP96-like"/>
    <property type="match status" value="1"/>
</dbReference>
<dbReference type="EMBL" id="JAHWGI010001090">
    <property type="protein sequence ID" value="KAK3922391.1"/>
    <property type="molecule type" value="Genomic_DNA"/>
</dbReference>
<dbReference type="Proteomes" id="UP001219518">
    <property type="component" value="Unassembled WGS sequence"/>
</dbReference>
<sequence length="332" mass="37534">MPKTARPTSSIGEHYGKRDIERIGIFAETGWLHGVPYVSPHGYEFRKGGTKGRQMLPGGGKTKVGLQDCYFDKGPFKRIFEKEAYSSAVRENYLASMASSKKNVSSTAFVAGAPGKKHSTPGDFYGTFSGIVRGMETKPTYKNITMSRQEKAQPRHRAELPNVKTNPAKKGTYGYVDTTLNKFPKHMSEPYLSRYGMAATNQRLMLDGPFVSTIYPTPCFNTNPWHVVKPASTYVRRSEAKPKYKGVVWVPPQFPKKQGNNHDGCFSKFPPHKPDKYIDPFKIMRGPLETNVFYPQIHQKSMYTSSIVNKNVDFRINAKNWRCFKAMSYAPN</sequence>
<dbReference type="InterPro" id="IPR029358">
    <property type="entry name" value="CFAP96"/>
</dbReference>
<comment type="subcellular location">
    <subcellularLocation>
        <location evidence="1">Cytoplasm</location>
        <location evidence="1">Cytoskeleton</location>
        <location evidence="1">Microtubule organizing center</location>
        <location evidence="1">Centrosome</location>
    </subcellularLocation>
</comment>
<dbReference type="PANTHER" id="PTHR31144">
    <property type="entry name" value="UPF0602 PROTEIN C4ORF47"/>
    <property type="match status" value="1"/>
</dbReference>
<dbReference type="PANTHER" id="PTHR31144:SF1">
    <property type="entry name" value="UPF0602 PROTEIN C4ORF47"/>
    <property type="match status" value="1"/>
</dbReference>
<evidence type="ECO:0000313" key="7">
    <source>
        <dbReference type="Proteomes" id="UP001219518"/>
    </source>
</evidence>
<reference evidence="6" key="1">
    <citation type="submission" date="2021-07" db="EMBL/GenBank/DDBJ databases">
        <authorList>
            <person name="Catto M.A."/>
            <person name="Jacobson A."/>
            <person name="Kennedy G."/>
            <person name="Labadie P."/>
            <person name="Hunt B.G."/>
            <person name="Srinivasan R."/>
        </authorList>
    </citation>
    <scope>NUCLEOTIDE SEQUENCE</scope>
    <source>
        <strain evidence="6">PL_HMW_Pooled</strain>
        <tissue evidence="6">Head</tissue>
    </source>
</reference>